<evidence type="ECO:0000259" key="3">
    <source>
        <dbReference type="Pfam" id="PF12793"/>
    </source>
</evidence>
<accession>A0A7Z2ZKC3</accession>
<keyword evidence="1" id="KW-0238">DNA-binding</keyword>
<dbReference type="InterPro" id="IPR000914">
    <property type="entry name" value="SBP_5_dom"/>
</dbReference>
<dbReference type="SUPFAM" id="SSF53850">
    <property type="entry name" value="Periplasmic binding protein-like II"/>
    <property type="match status" value="1"/>
</dbReference>
<dbReference type="Proteomes" id="UP000502248">
    <property type="component" value="Chromosome"/>
</dbReference>
<dbReference type="Pfam" id="PF00496">
    <property type="entry name" value="SBP_bac_5"/>
    <property type="match status" value="1"/>
</dbReference>
<feature type="domain" description="Transcriptional regulator SgrR N-terminal HTH" evidence="3">
    <location>
        <begin position="22"/>
        <end position="106"/>
    </location>
</feature>
<sequence length="603" mass="70168">MMHNSAEKYLMLLNKWGINAESRAEIEVSADEVASALFCTPRNAKIIIRKLVDEGLISWHPGRGRGNVSRLAFLGDKNELLMNWAQEMARKGEYKQAFELLRSNSDGTMATDRFVHWLNDHFGYQAEHTNGNHSADTLRFPVYMPLLTTDPSRVYCAFDSHVIRQVFDRLVEYDHYTGNILPGLAHAWESNLEATEWTFHLRKGIRFHHGRELRPEDVKFTLERVRDDTPQKWLTRELLRVDCISPRSVRIVLNRPNHIFLRYVGTAGLSILPQELVQADEAAFWHKPIGTGPFRFIQWTQDCCELAANPDYYSGRAHLDRVIIAFMPEETAKLSKGAHWQQLVHNQNQMDQSESDSDRWNKLESLCRGCMMISWNMKKQGPQQAYGFRRAFELMLNRKQLIEDLGEERMYPARGFRPTELTPHMEEESDADEAKRLLAESGYVGEEIILCTYGSNETDARWIERRCAEFGINLKVQTETYFTVRKPRVVPNVDGILFNVIFAVDEVCEIENYEQSGNFLREHLHPRMHQWILEQIDLSLASRDPQFRRRVLDGIEDRLREESHVCFLLHKKQSTFSHPSVKGVGLNSLGWMDFKEIWLQNAQ</sequence>
<dbReference type="GO" id="GO:1904680">
    <property type="term" value="F:peptide transmembrane transporter activity"/>
    <property type="evidence" value="ECO:0007669"/>
    <property type="project" value="TreeGrafter"/>
</dbReference>
<dbReference type="GO" id="GO:0015833">
    <property type="term" value="P:peptide transport"/>
    <property type="evidence" value="ECO:0007669"/>
    <property type="project" value="TreeGrafter"/>
</dbReference>
<dbReference type="InterPro" id="IPR025370">
    <property type="entry name" value="SgrR_HTH_N"/>
</dbReference>
<evidence type="ECO:0000313" key="5">
    <source>
        <dbReference type="Proteomes" id="UP000502248"/>
    </source>
</evidence>
<evidence type="ECO:0000259" key="2">
    <source>
        <dbReference type="Pfam" id="PF00496"/>
    </source>
</evidence>
<evidence type="ECO:0000256" key="1">
    <source>
        <dbReference type="ARBA" id="ARBA00023125"/>
    </source>
</evidence>
<protein>
    <submittedName>
        <fullName evidence="4">ABC transporter substrate-binding protein</fullName>
    </submittedName>
</protein>
<evidence type="ECO:0000313" key="4">
    <source>
        <dbReference type="EMBL" id="QJD82624.1"/>
    </source>
</evidence>
<dbReference type="AlphaFoldDB" id="A0A7Z2ZKC3"/>
<dbReference type="Gene3D" id="3.10.105.10">
    <property type="entry name" value="Dipeptide-binding Protein, Domain 3"/>
    <property type="match status" value="1"/>
</dbReference>
<organism evidence="4 5">
    <name type="scientific">Cohnella herbarum</name>
    <dbReference type="NCBI Taxonomy" id="2728023"/>
    <lineage>
        <taxon>Bacteria</taxon>
        <taxon>Bacillati</taxon>
        <taxon>Bacillota</taxon>
        <taxon>Bacilli</taxon>
        <taxon>Bacillales</taxon>
        <taxon>Paenibacillaceae</taxon>
        <taxon>Cohnella</taxon>
    </lineage>
</organism>
<gene>
    <name evidence="4" type="ORF">HH215_05080</name>
</gene>
<keyword evidence="5" id="KW-1185">Reference proteome</keyword>
<dbReference type="Gene3D" id="3.90.76.10">
    <property type="entry name" value="Dipeptide-binding Protein, Domain 1"/>
    <property type="match status" value="1"/>
</dbReference>
<reference evidence="4 5" key="1">
    <citation type="submission" date="2020-04" db="EMBL/GenBank/DDBJ databases">
        <title>Genome sequencing of novel species.</title>
        <authorList>
            <person name="Heo J."/>
            <person name="Kim S.-J."/>
            <person name="Kim J.-S."/>
            <person name="Hong S.-B."/>
            <person name="Kwon S.-W."/>
        </authorList>
    </citation>
    <scope>NUCLEOTIDE SEQUENCE [LARGE SCALE GENOMIC DNA]</scope>
    <source>
        <strain evidence="4 5">MFER-1</strain>
    </source>
</reference>
<dbReference type="KEGG" id="cheb:HH215_05080"/>
<feature type="domain" description="Solute-binding protein family 5" evidence="2">
    <location>
        <begin position="180"/>
        <end position="482"/>
    </location>
</feature>
<proteinExistence type="predicted"/>
<dbReference type="InterPro" id="IPR039424">
    <property type="entry name" value="SBP_5"/>
</dbReference>
<dbReference type="GO" id="GO:0003677">
    <property type="term" value="F:DNA binding"/>
    <property type="evidence" value="ECO:0007669"/>
    <property type="project" value="UniProtKB-KW"/>
</dbReference>
<dbReference type="PANTHER" id="PTHR30290">
    <property type="entry name" value="PERIPLASMIC BINDING COMPONENT OF ABC TRANSPORTER"/>
    <property type="match status" value="1"/>
</dbReference>
<dbReference type="PANTHER" id="PTHR30290:SF72">
    <property type="entry name" value="HTH-TYPE TRANSCRIPTIONAL REGULATOR SGRR"/>
    <property type="match status" value="1"/>
</dbReference>
<name>A0A7Z2ZKC3_9BACL</name>
<dbReference type="Gene3D" id="3.40.190.10">
    <property type="entry name" value="Periplasmic binding protein-like II"/>
    <property type="match status" value="1"/>
</dbReference>
<dbReference type="Pfam" id="PF12793">
    <property type="entry name" value="SgrR_N"/>
    <property type="match status" value="1"/>
</dbReference>
<dbReference type="EMBL" id="CP051680">
    <property type="protein sequence ID" value="QJD82624.1"/>
    <property type="molecule type" value="Genomic_DNA"/>
</dbReference>